<dbReference type="AlphaFoldDB" id="A0A1J9QDS8"/>
<keyword evidence="2" id="KW-1185">Reference proteome</keyword>
<accession>A0A1J9QDS8</accession>
<dbReference type="OrthoDB" id="5417660at2759"/>
<gene>
    <name evidence="1" type="ORF">ACJ73_09214</name>
</gene>
<dbReference type="InterPro" id="IPR021109">
    <property type="entry name" value="Peptidase_aspartic_dom_sf"/>
</dbReference>
<proteinExistence type="predicted"/>
<evidence type="ECO:0000313" key="2">
    <source>
        <dbReference type="Proteomes" id="UP000242791"/>
    </source>
</evidence>
<protein>
    <submittedName>
        <fullName evidence="1">Uncharacterized protein</fullName>
    </submittedName>
</protein>
<sequence>MKEVVQVKLDVGGNVLEKVFLYVAKQLNDCDVILGTTWVYRQGVVIDVPRDVLRFDTGQTIKRDDWERKTELPHISAAAYSRWVTKHKTGKAQVFKASVADIQKALEVKKKVDPRAVLPEQYHEFLDVFDRKEADKLPPFRDKRVDFEIEL</sequence>
<reference evidence="1 2" key="1">
    <citation type="submission" date="2015-08" db="EMBL/GenBank/DDBJ databases">
        <title>Emmonsia species relationships and genome sequence.</title>
        <authorList>
            <person name="Cuomo C.A."/>
            <person name="Schwartz I.S."/>
            <person name="Kenyon C."/>
            <person name="De Hoog G.S."/>
            <person name="Govender N.P."/>
            <person name="Botha A."/>
            <person name="Moreno L."/>
            <person name="De Vries M."/>
            <person name="Munoz J.F."/>
            <person name="Stielow J.B."/>
        </authorList>
    </citation>
    <scope>NUCLEOTIDE SEQUENCE [LARGE SCALE GENOMIC DNA]</scope>
    <source>
        <strain evidence="1 2">EI222</strain>
    </source>
</reference>
<organism evidence="1 2">
    <name type="scientific">Blastomyces percursus</name>
    <dbReference type="NCBI Taxonomy" id="1658174"/>
    <lineage>
        <taxon>Eukaryota</taxon>
        <taxon>Fungi</taxon>
        <taxon>Dikarya</taxon>
        <taxon>Ascomycota</taxon>
        <taxon>Pezizomycotina</taxon>
        <taxon>Eurotiomycetes</taxon>
        <taxon>Eurotiomycetidae</taxon>
        <taxon>Onygenales</taxon>
        <taxon>Ajellomycetaceae</taxon>
        <taxon>Blastomyces</taxon>
    </lineage>
</organism>
<dbReference type="EMBL" id="LGTZ01002491">
    <property type="protein sequence ID" value="OJD13325.1"/>
    <property type="molecule type" value="Genomic_DNA"/>
</dbReference>
<evidence type="ECO:0000313" key="1">
    <source>
        <dbReference type="EMBL" id="OJD13325.1"/>
    </source>
</evidence>
<dbReference type="Proteomes" id="UP000242791">
    <property type="component" value="Unassembled WGS sequence"/>
</dbReference>
<dbReference type="Gene3D" id="2.40.70.10">
    <property type="entry name" value="Acid Proteases"/>
    <property type="match status" value="1"/>
</dbReference>
<comment type="caution">
    <text evidence="1">The sequence shown here is derived from an EMBL/GenBank/DDBJ whole genome shotgun (WGS) entry which is preliminary data.</text>
</comment>
<dbReference type="VEuPathDB" id="FungiDB:ACJ73_09214"/>
<name>A0A1J9QDS8_9EURO</name>